<name>A0AAV5N3G2_9GAMM</name>
<dbReference type="SUPFAM" id="SSF103515">
    <property type="entry name" value="Autotransporter"/>
    <property type="match status" value="1"/>
</dbReference>
<accession>A0AAV5N3G2</accession>
<evidence type="ECO:0000313" key="2">
    <source>
        <dbReference type="EMBL" id="GKX56043.1"/>
    </source>
</evidence>
<comment type="caution">
    <text evidence="2">The sequence shown here is derived from an EMBL/GenBank/DDBJ whole genome shotgun (WGS) entry which is preliminary data.</text>
</comment>
<feature type="chain" id="PRO_5043338435" description="Autotransporter domain-containing protein" evidence="1">
    <location>
        <begin position="33"/>
        <end position="973"/>
    </location>
</feature>
<feature type="signal peptide" evidence="1">
    <location>
        <begin position="1"/>
        <end position="32"/>
    </location>
</feature>
<evidence type="ECO:0000256" key="1">
    <source>
        <dbReference type="SAM" id="SignalP"/>
    </source>
</evidence>
<protein>
    <recommendedName>
        <fullName evidence="4">Autotransporter domain-containing protein</fullName>
    </recommendedName>
</protein>
<dbReference type="AlphaFoldDB" id="A0AAV5N3G2"/>
<evidence type="ECO:0008006" key="4">
    <source>
        <dbReference type="Google" id="ProtNLM"/>
    </source>
</evidence>
<dbReference type="RefSeq" id="WP_134389013.1">
    <property type="nucleotide sequence ID" value="NZ_BRLH01000004.1"/>
</dbReference>
<evidence type="ECO:0000313" key="3">
    <source>
        <dbReference type="Proteomes" id="UP001058124"/>
    </source>
</evidence>
<reference evidence="2" key="1">
    <citation type="submission" date="2022-06" db="EMBL/GenBank/DDBJ databases">
        <title>Draft genome sequences of Leminorella grimontii str. JCM5902.</title>
        <authorList>
            <person name="Wakabayashi Y."/>
            <person name="Kojima K."/>
        </authorList>
    </citation>
    <scope>NUCLEOTIDE SEQUENCE</scope>
    <source>
        <strain evidence="2">JCM 5902</strain>
    </source>
</reference>
<sequence>MENNKRKLNKSKIALALLSAISASTISFSSNATPPHLPEINFPEVQYPEGCDQANSSQCKVYTGTESLDTLHTSRGDSSIHNSITNSFGYKTTEAEGHNNTIIIKNSGSISGIIRGISSTENKGSFFTGNNVFIDLNGAELNIPSFQDAMPDGGGYISAAAASYGKELRNNSIFIKNTVISGSRSIIGASANAASSSYNGGFQDSKINNNSVVLDTVYMKPNDPSGDSTGTVITGAYLHTPKNPFDGSSVSNSVEMSKNSLYIKNSNLSFDAMTAAMTYNSKGSKEFIANDNVAYIENSILNTGDNSLNRIYSAVGYDIQNNALVIKESEININTSQMSYNISSAYYADDRAIGNQLIITDTKINTLSEDVQDAKNVTLTGAWSEDISKNNQVYIEDVTLGKKVTTINGGVSGVYKKIGIADNNSIILANTDMHNNLSIRGGYVLTEKEGSDTSDVTISASGNSILIKDSHLAGSIYGGVLGSKDKPRKGNAENNTITIGAGQSGDLNSLYGGFGAESNSTYKGNTLNLYSNISTSELGGFQHYNFYYSDKSQFDTAMIEVSGDKSIPLYTKREPGDNSTLTILTKGLDIKGGTKLQLIKSAAGFIDADTGYEITKEDLKNISSQAAPDIANFKSLATVESYSPLQDYSLEISDNALSAVVDGEASGATAQNSQTDIFSTASLAALTTMVASDELLVDTALTGAESGQAGGPFAAIRYGDYRYNTQHKLKTEQTSALFGYGFQAAAVDYGVFLETGYNSYSARTGSPYGDVNGSGNHSYGGTGIYLNYATPIKRLHTTAYLKGGVLYDDFNSRIAMADVNHSQTSTYWGTHVGIYWDVPVEENWNSRLFANYFYDGREKEQFNIADSQVTYSELNSHRVQAGILATYTGSSNFRPYIGVSWEEMMNAEARGSVRDEEYRWNLDKADMNGGSAVVNAGIGYTNPGKNLNLGLNVKGYSGMRNGAAVQVQIKWRL</sequence>
<organism evidence="2 3">
    <name type="scientific">Leminorella grimontii</name>
    <dbReference type="NCBI Taxonomy" id="82981"/>
    <lineage>
        <taxon>Bacteria</taxon>
        <taxon>Pseudomonadati</taxon>
        <taxon>Pseudomonadota</taxon>
        <taxon>Gammaproteobacteria</taxon>
        <taxon>Enterobacterales</taxon>
        <taxon>Budviciaceae</taxon>
        <taxon>Leminorella</taxon>
    </lineage>
</organism>
<proteinExistence type="predicted"/>
<dbReference type="InterPro" id="IPR036709">
    <property type="entry name" value="Autotransporte_beta_dom_sf"/>
</dbReference>
<dbReference type="Proteomes" id="UP001058124">
    <property type="component" value="Unassembled WGS sequence"/>
</dbReference>
<keyword evidence="3" id="KW-1185">Reference proteome</keyword>
<keyword evidence="1" id="KW-0732">Signal</keyword>
<dbReference type="EMBL" id="BRLH01000004">
    <property type="protein sequence ID" value="GKX56043.1"/>
    <property type="molecule type" value="Genomic_DNA"/>
</dbReference>
<gene>
    <name evidence="2" type="ORF">SOASR030_21550</name>
</gene>